<dbReference type="Gene3D" id="3.60.160.10">
    <property type="entry name" value="Mitochondrial biogenesis AIM24"/>
    <property type="match status" value="1"/>
</dbReference>
<evidence type="ECO:0000259" key="1">
    <source>
        <dbReference type="Pfam" id="PF14237"/>
    </source>
</evidence>
<evidence type="ECO:0000313" key="3">
    <source>
        <dbReference type="Proteomes" id="UP001464891"/>
    </source>
</evidence>
<dbReference type="Pfam" id="PF01987">
    <property type="entry name" value="AIM24"/>
    <property type="match status" value="1"/>
</dbReference>
<comment type="caution">
    <text evidence="2">The sequence shown here is derived from an EMBL/GenBank/DDBJ whole genome shotgun (WGS) entry which is preliminary data.</text>
</comment>
<dbReference type="PANTHER" id="PTHR38074">
    <property type="entry name" value="ALTERED INHERITANCE OF MITOCHONDRIA PROTEIN 24, MITOCHONDRIAL"/>
    <property type="match status" value="1"/>
</dbReference>
<dbReference type="InterPro" id="IPR036983">
    <property type="entry name" value="AIM24_sf"/>
</dbReference>
<evidence type="ECO:0000313" key="2">
    <source>
        <dbReference type="EMBL" id="MEP0819993.1"/>
    </source>
</evidence>
<proteinExistence type="predicted"/>
<dbReference type="InterPro" id="IPR002838">
    <property type="entry name" value="AIM24"/>
</dbReference>
<organism evidence="2 3">
    <name type="scientific">Trichocoleus desertorum GB2-A4</name>
    <dbReference type="NCBI Taxonomy" id="2933944"/>
    <lineage>
        <taxon>Bacteria</taxon>
        <taxon>Bacillati</taxon>
        <taxon>Cyanobacteriota</taxon>
        <taxon>Cyanophyceae</taxon>
        <taxon>Leptolyngbyales</taxon>
        <taxon>Trichocoleusaceae</taxon>
        <taxon>Trichocoleus</taxon>
    </lineage>
</organism>
<name>A0ABV0JDY0_9CYAN</name>
<accession>A0ABV0JDY0</accession>
<dbReference type="RefSeq" id="WP_190442608.1">
    <property type="nucleotide sequence ID" value="NZ_JAMPKM010000018.1"/>
</dbReference>
<dbReference type="PANTHER" id="PTHR38074:SF1">
    <property type="entry name" value="ALTERED INHERITANCE OF MITOCHONDRIA PROTEIN 24, MITOCHONDRIAL"/>
    <property type="match status" value="1"/>
</dbReference>
<dbReference type="InterPro" id="IPR025640">
    <property type="entry name" value="GYF_2"/>
</dbReference>
<dbReference type="SUPFAM" id="SSF51219">
    <property type="entry name" value="TRAP-like"/>
    <property type="match status" value="1"/>
</dbReference>
<protein>
    <submittedName>
        <fullName evidence="2">AIM24 family protein</fullName>
    </submittedName>
</protein>
<gene>
    <name evidence="2" type="ORF">NC998_23080</name>
</gene>
<feature type="domain" description="GYF" evidence="1">
    <location>
        <begin position="5"/>
        <end position="53"/>
    </location>
</feature>
<reference evidence="2 3" key="1">
    <citation type="submission" date="2022-04" db="EMBL/GenBank/DDBJ databases">
        <title>Positive selection, recombination, and allopatry shape intraspecific diversity of widespread and dominant cyanobacteria.</title>
        <authorList>
            <person name="Wei J."/>
            <person name="Shu W."/>
            <person name="Hu C."/>
        </authorList>
    </citation>
    <scope>NUCLEOTIDE SEQUENCE [LARGE SCALE GENOMIC DNA]</scope>
    <source>
        <strain evidence="2 3">GB2-A4</strain>
    </source>
</reference>
<keyword evidence="3" id="KW-1185">Reference proteome</keyword>
<dbReference type="Pfam" id="PF14237">
    <property type="entry name" value="GYF_2"/>
    <property type="match status" value="1"/>
</dbReference>
<dbReference type="Proteomes" id="UP001464891">
    <property type="component" value="Unassembled WGS sequence"/>
</dbReference>
<dbReference type="EMBL" id="JAMPKM010000018">
    <property type="protein sequence ID" value="MEP0819993.1"/>
    <property type="molecule type" value="Genomic_DNA"/>
</dbReference>
<dbReference type="InterPro" id="IPR016031">
    <property type="entry name" value="Trp_RNA-bd_attenuator-like_dom"/>
</dbReference>
<sequence>MTALWYYKQIDQEVGPLSPNDLVQAVAQGLIAPETEVRQELGEWMPASKVSGLFERATRTNQSVAIANGAAGLKPSLASQNSGDVIEVLDSAVHGGFKVEVLGYRSLSGSHDPSTAQTVFFANQAGLKLKQVKVTLQNHEVQIEAGALHYMHGRLEMDNKAGGVAGLGKAMLNKMLTNEAAFKPRYRGTGELYLEPSFGHFLIYQLRNEELIADKGLFFCAEGSLEVGVAMQKNLSSAFLGGEGLFQTRVKGNGICVFELPVPANEVRCVQLNNETLKVDGNFALMRTGNIEFTVEKSTKSLFGTFTSGEGLLQTFRGTGKVWLAPTQGIYQRIQLGGMSSLSVTQKSSNTTT</sequence>